<comment type="caution">
    <text evidence="3">The sequence shown here is derived from an EMBL/GenBank/DDBJ whole genome shotgun (WGS) entry which is preliminary data.</text>
</comment>
<accession>A0ABN9WLP6</accession>
<sequence length="246" mass="26907">MSHWGTPDGPAATCAAERQAPPRPRLPRGGAASEEVVELRRRSLALLCRSLCAGRAAPEQDSPDAAWQAAWAEAAAADCARELEAATWSSFGAGAERAPPAAPGVPGAAGALRAYRAKVRSWAATLRRPESMELRRLVMDGQVGGRDIAERGEEEFLPAGLLSERQRHRKEGLLSVWHREQALDFFDANLSCPECQAIGARYSILREAWLLPRCTGNQGHMRRDTGRSILAECVQCSERWQQDEVQ</sequence>
<dbReference type="Gene3D" id="1.10.472.30">
    <property type="entry name" value="Transcription elongation factor S-II, central domain"/>
    <property type="match status" value="1"/>
</dbReference>
<organism evidence="3 4">
    <name type="scientific">Prorocentrum cordatum</name>
    <dbReference type="NCBI Taxonomy" id="2364126"/>
    <lineage>
        <taxon>Eukaryota</taxon>
        <taxon>Sar</taxon>
        <taxon>Alveolata</taxon>
        <taxon>Dinophyceae</taxon>
        <taxon>Prorocentrales</taxon>
        <taxon>Prorocentraceae</taxon>
        <taxon>Prorocentrum</taxon>
    </lineage>
</organism>
<evidence type="ECO:0000259" key="2">
    <source>
        <dbReference type="Pfam" id="PF07500"/>
    </source>
</evidence>
<evidence type="ECO:0000256" key="1">
    <source>
        <dbReference type="SAM" id="MobiDB-lite"/>
    </source>
</evidence>
<reference evidence="3" key="1">
    <citation type="submission" date="2023-10" db="EMBL/GenBank/DDBJ databases">
        <authorList>
            <person name="Chen Y."/>
            <person name="Shah S."/>
            <person name="Dougan E. K."/>
            <person name="Thang M."/>
            <person name="Chan C."/>
        </authorList>
    </citation>
    <scope>NUCLEOTIDE SEQUENCE [LARGE SCALE GENOMIC DNA]</scope>
</reference>
<evidence type="ECO:0000313" key="4">
    <source>
        <dbReference type="Proteomes" id="UP001189429"/>
    </source>
</evidence>
<gene>
    <name evidence="3" type="ORF">PCOR1329_LOCUS68527</name>
</gene>
<name>A0ABN9WLP6_9DINO</name>
<dbReference type="Pfam" id="PF07500">
    <property type="entry name" value="TFIIS_M"/>
    <property type="match status" value="1"/>
</dbReference>
<dbReference type="Proteomes" id="UP001189429">
    <property type="component" value="Unassembled WGS sequence"/>
</dbReference>
<keyword evidence="4" id="KW-1185">Reference proteome</keyword>
<feature type="domain" description="TFIIS central" evidence="2">
    <location>
        <begin position="39"/>
        <end position="173"/>
    </location>
</feature>
<feature type="region of interest" description="Disordered" evidence="1">
    <location>
        <begin position="1"/>
        <end position="33"/>
    </location>
</feature>
<dbReference type="InterPro" id="IPR036575">
    <property type="entry name" value="TFIIS_cen_dom_sf"/>
</dbReference>
<protein>
    <recommendedName>
        <fullName evidence="2">TFIIS central domain-containing protein</fullName>
    </recommendedName>
</protein>
<dbReference type="EMBL" id="CAUYUJ010018948">
    <property type="protein sequence ID" value="CAK0887488.1"/>
    <property type="molecule type" value="Genomic_DNA"/>
</dbReference>
<evidence type="ECO:0000313" key="3">
    <source>
        <dbReference type="EMBL" id="CAK0887488.1"/>
    </source>
</evidence>
<proteinExistence type="predicted"/>
<dbReference type="InterPro" id="IPR003618">
    <property type="entry name" value="TFIIS_cen_dom"/>
</dbReference>